<reference evidence="2" key="1">
    <citation type="submission" date="2024-06" db="EMBL/GenBank/DDBJ databases">
        <title>Methylostella associata gen. nov., sp. nov., a novel Ancalomicrobiaceae-affiliated facultatively methylotrophic bacteria that feed on methanotrophs of the genus Methylococcus.</title>
        <authorList>
            <person name="Saltykova V."/>
            <person name="Danilova O.V."/>
            <person name="Oshkin I.Y."/>
            <person name="Belova S.E."/>
            <person name="Pimenov N.V."/>
            <person name="Dedysh S.N."/>
        </authorList>
    </citation>
    <scope>NUCLEOTIDE SEQUENCE</scope>
    <source>
        <strain evidence="2">S20</strain>
    </source>
</reference>
<evidence type="ECO:0000313" key="2">
    <source>
        <dbReference type="EMBL" id="XBY43617.1"/>
    </source>
</evidence>
<organism evidence="2">
    <name type="scientific">Methyloraptor flagellatus</name>
    <dbReference type="NCBI Taxonomy" id="3162530"/>
    <lineage>
        <taxon>Bacteria</taxon>
        <taxon>Pseudomonadati</taxon>
        <taxon>Pseudomonadota</taxon>
        <taxon>Alphaproteobacteria</taxon>
        <taxon>Hyphomicrobiales</taxon>
        <taxon>Ancalomicrobiaceae</taxon>
        <taxon>Methyloraptor</taxon>
    </lineage>
</organism>
<keyword evidence="1" id="KW-1133">Transmembrane helix</keyword>
<keyword evidence="1" id="KW-0812">Transmembrane</keyword>
<dbReference type="EMBL" id="CP158568">
    <property type="protein sequence ID" value="XBY43617.1"/>
    <property type="molecule type" value="Genomic_DNA"/>
</dbReference>
<proteinExistence type="predicted"/>
<evidence type="ECO:0008006" key="3">
    <source>
        <dbReference type="Google" id="ProtNLM"/>
    </source>
</evidence>
<evidence type="ECO:0000256" key="1">
    <source>
        <dbReference type="SAM" id="Phobius"/>
    </source>
</evidence>
<accession>A0AAU7X9N1</accession>
<gene>
    <name evidence="2" type="ORF">ABS361_16250</name>
</gene>
<sequence length="101" mass="10715">MRGVIWFVGWGLIGLWSLIAWGSYAAFSAVTGLLNTVGTGSVDGFQNEPLSFPALVELLHGLGFAMIGIVWAGISLLIIGLMLLFARLIGGSSPEPRSQRP</sequence>
<dbReference type="RefSeq" id="WP_407048717.1">
    <property type="nucleotide sequence ID" value="NZ_CP158568.1"/>
</dbReference>
<dbReference type="KEGG" id="mflg:ABS361_16250"/>
<protein>
    <recommendedName>
        <fullName evidence="3">DUF4321 domain-containing protein</fullName>
    </recommendedName>
</protein>
<name>A0AAU7X9N1_9HYPH</name>
<feature type="transmembrane region" description="Helical" evidence="1">
    <location>
        <begin position="62"/>
        <end position="90"/>
    </location>
</feature>
<dbReference type="AlphaFoldDB" id="A0AAU7X9N1"/>
<keyword evidence="1" id="KW-0472">Membrane</keyword>
<feature type="transmembrane region" description="Helical" evidence="1">
    <location>
        <begin position="7"/>
        <end position="27"/>
    </location>
</feature>